<dbReference type="GO" id="GO:0030247">
    <property type="term" value="F:polysaccharide binding"/>
    <property type="evidence" value="ECO:0007669"/>
    <property type="project" value="InterPro"/>
</dbReference>
<dbReference type="OrthoDB" id="635050at2759"/>
<feature type="signal peptide" evidence="7">
    <location>
        <begin position="1"/>
        <end position="20"/>
    </location>
</feature>
<evidence type="ECO:0000256" key="5">
    <source>
        <dbReference type="ARBA" id="ARBA00047899"/>
    </source>
</evidence>
<sequence length="255" mass="28183">MSKPLYSVPALVIIFITSYADSSVTSSICAPSNCGNISIHYPFWRRSNTMVEEFCGYPDFGLECLEDKAIITLPSDTYYVREINYDNHSITLVDIDVLNEPCPRAQHNVSLHNLPLSFSSLDVNLSFYFNCSLNPSSVDPIGCFRNSYDKNQSYVFVAGEEPASDGHEWLMQCKDHVVVTVQQNEIGSVGLITGFGAAMKKGFVLDWMRAEDCAECEISGGNCGYDQNSKQLRCICKDGSVVARSCKKGTLVLAC</sequence>
<evidence type="ECO:0000313" key="11">
    <source>
        <dbReference type="RefSeq" id="XP_027357371.1"/>
    </source>
</evidence>
<dbReference type="PANTHER" id="PTHR33138:SF1">
    <property type="entry name" value="OS01G0113900 PROTEIN"/>
    <property type="match status" value="1"/>
</dbReference>
<dbReference type="EC" id="2.7.11.1" evidence="2"/>
<dbReference type="InterPro" id="IPR025287">
    <property type="entry name" value="WAK_GUB"/>
</dbReference>
<evidence type="ECO:0000256" key="4">
    <source>
        <dbReference type="ARBA" id="ARBA00023180"/>
    </source>
</evidence>
<dbReference type="GO" id="GO:0016020">
    <property type="term" value="C:membrane"/>
    <property type="evidence" value="ECO:0007669"/>
    <property type="project" value="UniProtKB-SubCell"/>
</dbReference>
<evidence type="ECO:0000259" key="8">
    <source>
        <dbReference type="Pfam" id="PF13947"/>
    </source>
</evidence>
<dbReference type="GO" id="GO:0004674">
    <property type="term" value="F:protein serine/threonine kinase activity"/>
    <property type="evidence" value="ECO:0007669"/>
    <property type="project" value="UniProtKB-EC"/>
</dbReference>
<evidence type="ECO:0000313" key="10">
    <source>
        <dbReference type="Proteomes" id="UP000694853"/>
    </source>
</evidence>
<evidence type="ECO:0000256" key="6">
    <source>
        <dbReference type="ARBA" id="ARBA00048679"/>
    </source>
</evidence>
<comment type="catalytic activity">
    <reaction evidence="5">
        <text>L-threonyl-[protein] + ATP = O-phospho-L-threonyl-[protein] + ADP + H(+)</text>
        <dbReference type="Rhea" id="RHEA:46608"/>
        <dbReference type="Rhea" id="RHEA-COMP:11060"/>
        <dbReference type="Rhea" id="RHEA-COMP:11605"/>
        <dbReference type="ChEBI" id="CHEBI:15378"/>
        <dbReference type="ChEBI" id="CHEBI:30013"/>
        <dbReference type="ChEBI" id="CHEBI:30616"/>
        <dbReference type="ChEBI" id="CHEBI:61977"/>
        <dbReference type="ChEBI" id="CHEBI:456216"/>
        <dbReference type="EC" id="2.7.11.1"/>
    </reaction>
</comment>
<dbReference type="Proteomes" id="UP000694853">
    <property type="component" value="Unplaced"/>
</dbReference>
<keyword evidence="10" id="KW-1185">Reference proteome</keyword>
<keyword evidence="4" id="KW-0325">Glycoprotein</keyword>
<comment type="subcellular location">
    <subcellularLocation>
        <location evidence="1">Membrane</location>
        <topology evidence="1">Single-pass membrane protein</topology>
    </subcellularLocation>
</comment>
<dbReference type="Pfam" id="PF14380">
    <property type="entry name" value="WAK_assoc"/>
    <property type="match status" value="1"/>
</dbReference>
<evidence type="ECO:0000256" key="2">
    <source>
        <dbReference type="ARBA" id="ARBA00012513"/>
    </source>
</evidence>
<proteinExistence type="predicted"/>
<protein>
    <recommendedName>
        <fullName evidence="2">non-specific serine/threonine protein kinase</fullName>
        <ecNumber evidence="2">2.7.11.1</ecNumber>
    </recommendedName>
</protein>
<comment type="catalytic activity">
    <reaction evidence="6">
        <text>L-seryl-[protein] + ATP = O-phospho-L-seryl-[protein] + ADP + H(+)</text>
        <dbReference type="Rhea" id="RHEA:17989"/>
        <dbReference type="Rhea" id="RHEA-COMP:9863"/>
        <dbReference type="Rhea" id="RHEA-COMP:11604"/>
        <dbReference type="ChEBI" id="CHEBI:15378"/>
        <dbReference type="ChEBI" id="CHEBI:29999"/>
        <dbReference type="ChEBI" id="CHEBI:30616"/>
        <dbReference type="ChEBI" id="CHEBI:83421"/>
        <dbReference type="ChEBI" id="CHEBI:456216"/>
        <dbReference type="EC" id="2.7.11.1"/>
    </reaction>
</comment>
<dbReference type="RefSeq" id="XP_027357371.1">
    <property type="nucleotide sequence ID" value="XM_027501570.1"/>
</dbReference>
<organism evidence="10 11">
    <name type="scientific">Abrus precatorius</name>
    <name type="common">Indian licorice</name>
    <name type="synonym">Glycine abrus</name>
    <dbReference type="NCBI Taxonomy" id="3816"/>
    <lineage>
        <taxon>Eukaryota</taxon>
        <taxon>Viridiplantae</taxon>
        <taxon>Streptophyta</taxon>
        <taxon>Embryophyta</taxon>
        <taxon>Tracheophyta</taxon>
        <taxon>Spermatophyta</taxon>
        <taxon>Magnoliopsida</taxon>
        <taxon>eudicotyledons</taxon>
        <taxon>Gunneridae</taxon>
        <taxon>Pentapetalae</taxon>
        <taxon>rosids</taxon>
        <taxon>fabids</taxon>
        <taxon>Fabales</taxon>
        <taxon>Fabaceae</taxon>
        <taxon>Papilionoideae</taxon>
        <taxon>50 kb inversion clade</taxon>
        <taxon>NPAAA clade</taxon>
        <taxon>indigoferoid/millettioid clade</taxon>
        <taxon>Abreae</taxon>
        <taxon>Abrus</taxon>
    </lineage>
</organism>
<feature type="domain" description="Wall-associated receptor kinase galacturonan-binding" evidence="8">
    <location>
        <begin position="29"/>
        <end position="94"/>
    </location>
</feature>
<dbReference type="KEGG" id="aprc:113866771"/>
<dbReference type="Pfam" id="PF13947">
    <property type="entry name" value="GUB_WAK_bind"/>
    <property type="match status" value="1"/>
</dbReference>
<feature type="chain" id="PRO_5034827086" description="non-specific serine/threonine protein kinase" evidence="7">
    <location>
        <begin position="21"/>
        <end position="255"/>
    </location>
</feature>
<gene>
    <name evidence="11" type="primary">LOC113866771</name>
</gene>
<dbReference type="AlphaFoldDB" id="A0A8B8LLV6"/>
<evidence type="ECO:0000259" key="9">
    <source>
        <dbReference type="Pfam" id="PF14380"/>
    </source>
</evidence>
<evidence type="ECO:0000256" key="7">
    <source>
        <dbReference type="SAM" id="SignalP"/>
    </source>
</evidence>
<evidence type="ECO:0000256" key="1">
    <source>
        <dbReference type="ARBA" id="ARBA00004167"/>
    </source>
</evidence>
<dbReference type="GeneID" id="113866771"/>
<name>A0A8B8LLV6_ABRPR</name>
<dbReference type="InterPro" id="IPR032872">
    <property type="entry name" value="WAK_assoc_C"/>
</dbReference>
<dbReference type="PANTHER" id="PTHR33138">
    <property type="entry name" value="OS01G0690200 PROTEIN"/>
    <property type="match status" value="1"/>
</dbReference>
<reference evidence="11" key="2">
    <citation type="submission" date="2025-08" db="UniProtKB">
        <authorList>
            <consortium name="RefSeq"/>
        </authorList>
    </citation>
    <scope>IDENTIFICATION</scope>
    <source>
        <tissue evidence="11">Young leaves</tissue>
    </source>
</reference>
<reference evidence="10" key="1">
    <citation type="journal article" date="2019" name="Toxins">
        <title>Detection of Abrin-Like and Prepropulchellin-Like Toxin Genes and Transcripts Using Whole Genome Sequencing and Full-Length Transcript Sequencing of Abrus precatorius.</title>
        <authorList>
            <person name="Hovde B.T."/>
            <person name="Daligault H.E."/>
            <person name="Hanschen E.R."/>
            <person name="Kunde Y.A."/>
            <person name="Johnson M.B."/>
            <person name="Starkenburg S.R."/>
            <person name="Johnson S.L."/>
        </authorList>
    </citation>
    <scope>NUCLEOTIDE SEQUENCE [LARGE SCALE GENOMIC DNA]</scope>
</reference>
<keyword evidence="3 7" id="KW-0732">Signal</keyword>
<feature type="domain" description="Wall-associated receptor kinase C-terminal" evidence="9">
    <location>
        <begin position="143"/>
        <end position="239"/>
    </location>
</feature>
<accession>A0A8B8LLV6</accession>
<evidence type="ECO:0000256" key="3">
    <source>
        <dbReference type="ARBA" id="ARBA00022729"/>
    </source>
</evidence>